<dbReference type="CDD" id="cd00009">
    <property type="entry name" value="AAA"/>
    <property type="match status" value="1"/>
</dbReference>
<gene>
    <name evidence="3" type="ORF">DCC88_07960</name>
</gene>
<feature type="domain" description="IstB-like ATP-binding" evidence="2">
    <location>
        <begin position="187"/>
        <end position="311"/>
    </location>
</feature>
<dbReference type="Pfam" id="PF01695">
    <property type="entry name" value="IstB_IS21"/>
    <property type="match status" value="1"/>
</dbReference>
<proteinExistence type="predicted"/>
<dbReference type="EMBL" id="QOVW01000072">
    <property type="protein sequence ID" value="RDB35895.1"/>
    <property type="molecule type" value="Genomic_DNA"/>
</dbReference>
<accession>A0A369KT58</accession>
<reference evidence="3" key="1">
    <citation type="submission" date="2018-04" db="EMBL/GenBank/DDBJ databases">
        <title>Draft genome sequence of the Candidatus Spirobacillus cienkowskii, a pathogen of freshwater Daphnia species, reconstructed from hemolymph metagenomic reads.</title>
        <authorList>
            <person name="Bresciani L."/>
            <person name="Lemos L.N."/>
            <person name="Wale N."/>
            <person name="Lin J.Y."/>
            <person name="Fernandes G.R."/>
            <person name="Duffy M.A."/>
            <person name="Rodrigues J.M."/>
        </authorList>
    </citation>
    <scope>NUCLEOTIDE SEQUENCE [LARGE SCALE GENOMIC DNA]</scope>
    <source>
        <strain evidence="3">Binning01</strain>
    </source>
</reference>
<organism evidence="3 4">
    <name type="scientific">Spirobacillus cienkowskii</name>
    <dbReference type="NCBI Taxonomy" id="495820"/>
    <lineage>
        <taxon>Bacteria</taxon>
        <taxon>Pseudomonadati</taxon>
        <taxon>Bdellovibrionota</taxon>
        <taxon>Oligoflexia</taxon>
        <taxon>Silvanigrellales</taxon>
        <taxon>Spirobacillus</taxon>
    </lineage>
</organism>
<protein>
    <recommendedName>
        <fullName evidence="2">IstB-like ATP-binding domain-containing protein</fullName>
    </recommendedName>
</protein>
<dbReference type="GO" id="GO:0005524">
    <property type="term" value="F:ATP binding"/>
    <property type="evidence" value="ECO:0007669"/>
    <property type="project" value="InterPro"/>
</dbReference>
<dbReference type="AlphaFoldDB" id="A0A369KT58"/>
<feature type="compositionally biased region" description="Acidic residues" evidence="1">
    <location>
        <begin position="56"/>
        <end position="66"/>
    </location>
</feature>
<keyword evidence="4" id="KW-1185">Reference proteome</keyword>
<evidence type="ECO:0000313" key="3">
    <source>
        <dbReference type="EMBL" id="RDB35895.1"/>
    </source>
</evidence>
<evidence type="ECO:0000256" key="1">
    <source>
        <dbReference type="SAM" id="MobiDB-lite"/>
    </source>
</evidence>
<evidence type="ECO:0000313" key="4">
    <source>
        <dbReference type="Proteomes" id="UP000253934"/>
    </source>
</evidence>
<dbReference type="Gene3D" id="3.40.50.300">
    <property type="entry name" value="P-loop containing nucleotide triphosphate hydrolases"/>
    <property type="match status" value="1"/>
</dbReference>
<dbReference type="SUPFAM" id="SSF52540">
    <property type="entry name" value="P-loop containing nucleoside triphosphate hydrolases"/>
    <property type="match status" value="1"/>
</dbReference>
<dbReference type="InterPro" id="IPR027417">
    <property type="entry name" value="P-loop_NTPase"/>
</dbReference>
<dbReference type="PANTHER" id="PTHR30050:SF4">
    <property type="entry name" value="ATP-BINDING PROTEIN RV3427C IN INSERTION SEQUENCE-RELATED"/>
    <property type="match status" value="1"/>
</dbReference>
<dbReference type="PANTHER" id="PTHR30050">
    <property type="entry name" value="CHROMOSOMAL REPLICATION INITIATOR PROTEIN DNAA"/>
    <property type="match status" value="1"/>
</dbReference>
<comment type="caution">
    <text evidence="3">The sequence shown here is derived from an EMBL/GenBank/DDBJ whole genome shotgun (WGS) entry which is preliminary data.</text>
</comment>
<dbReference type="GO" id="GO:0006260">
    <property type="term" value="P:DNA replication"/>
    <property type="evidence" value="ECO:0007669"/>
    <property type="project" value="TreeGrafter"/>
</dbReference>
<name>A0A369KT58_9BACT</name>
<feature type="region of interest" description="Disordered" evidence="1">
    <location>
        <begin position="51"/>
        <end position="75"/>
    </location>
</feature>
<dbReference type="RefSeq" id="WP_338635849.1">
    <property type="nucleotide sequence ID" value="NZ_CP146516.1"/>
</dbReference>
<dbReference type="Proteomes" id="UP000253934">
    <property type="component" value="Unassembled WGS sequence"/>
</dbReference>
<sequence>MHSERTIEEIFLSLQSLAEQRELEETEEQQPNKTSTRCLCGKEYAASNEDAFNYENDAEDIDEDGESPEKTTEAGEPIYIENTQKGLRYAVCPACNPRLNCQLCDGTGHRILNRVHVFETEDGEFEHVCEDLSPNTCSCTHTERLVTLLNNAEIPSKYVEAEINSFKHNHLTENQTKKLIENIQRVQKLCFQLASTAISQQATNQKYFVTLFGPVGSGKTLLAVAALKMVIINFGFTGRFVDFQFLLNQIKAEYDQKKSGEHLLKQLRDVDILVIDELGKGRNENEWQLEKLDDLINSRYNAKKITILTTNYLPQQLKYDDKEIPRTTHNSNYWGDQIKSSIPVHESFWTQTLIQRIGARMYERIYEVSEFIDFTELPSYRKFVGKDFLSLYASKNK</sequence>
<dbReference type="InterPro" id="IPR002611">
    <property type="entry name" value="IstB_ATP-bd"/>
</dbReference>
<evidence type="ECO:0000259" key="2">
    <source>
        <dbReference type="Pfam" id="PF01695"/>
    </source>
</evidence>